<dbReference type="PANTHER" id="PTHR42852">
    <property type="entry name" value="THIOL:DISULFIDE INTERCHANGE PROTEIN DSBE"/>
    <property type="match status" value="1"/>
</dbReference>
<evidence type="ECO:0000313" key="3">
    <source>
        <dbReference type="Proteomes" id="UP000030063"/>
    </source>
</evidence>
<dbReference type="AlphaFoldDB" id="A0A0A1YL77"/>
<dbReference type="SUPFAM" id="SSF52833">
    <property type="entry name" value="Thioredoxin-like"/>
    <property type="match status" value="1"/>
</dbReference>
<dbReference type="InterPro" id="IPR000866">
    <property type="entry name" value="AhpC/TSA"/>
</dbReference>
<feature type="domain" description="Alkyl hydroperoxide reductase subunit C/ Thiol specific antioxidant" evidence="1">
    <location>
        <begin position="7"/>
        <end position="135"/>
    </location>
</feature>
<reference evidence="2 3" key="1">
    <citation type="journal article" date="2014" name="Genome Announc.">
        <title>Draft Genome Sequence of Petroleum Oil-Degrading Marine Bacterium Pseudomonas taeanensis Strain MS-3, Isolated from a Crude Oil-Contaminated Seashore.</title>
        <authorList>
            <person name="Lee S.Y."/>
            <person name="Kim S.H."/>
            <person name="Lee D.G."/>
            <person name="Shin S."/>
            <person name="Yun S.H."/>
            <person name="Choi C.W."/>
            <person name="Chung Y.H."/>
            <person name="Choi J.S."/>
            <person name="Kahng H.Y."/>
            <person name="Kim S.I."/>
        </authorList>
    </citation>
    <scope>NUCLEOTIDE SEQUENCE [LARGE SCALE GENOMIC DNA]</scope>
    <source>
        <strain evidence="2 3">MS-3</strain>
    </source>
</reference>
<dbReference type="PANTHER" id="PTHR42852:SF13">
    <property type="entry name" value="PROTEIN DIPZ"/>
    <property type="match status" value="1"/>
</dbReference>
<gene>
    <name evidence="2" type="ORF">TMS3_0109375</name>
</gene>
<evidence type="ECO:0000259" key="1">
    <source>
        <dbReference type="Pfam" id="PF00578"/>
    </source>
</evidence>
<sequence>MTRSHTPAPEWQVERWFNTQQPLSLASLRGKVVVLEAFQMLCPGCVSEGLPQAQRVHATFSPDQVAVVGLHTVFEHHQAMTPVSLEAFLHEYRITFPVAVDLSDPQSSIPHTMRNYSMRGTPTLILLDAEGCIRQHYFGKVSDLALGAEIALLLAEAAERA</sequence>
<dbReference type="InterPro" id="IPR050553">
    <property type="entry name" value="Thioredoxin_ResA/DsbE_sf"/>
</dbReference>
<name>A0A0A1YL77_9PSED</name>
<proteinExistence type="predicted"/>
<protein>
    <submittedName>
        <fullName evidence="2">Alkyl hydroperoxide reductase</fullName>
    </submittedName>
</protein>
<dbReference type="Pfam" id="PF00578">
    <property type="entry name" value="AhpC-TSA"/>
    <property type="match status" value="1"/>
</dbReference>
<dbReference type="GO" id="GO:0016491">
    <property type="term" value="F:oxidoreductase activity"/>
    <property type="evidence" value="ECO:0007669"/>
    <property type="project" value="InterPro"/>
</dbReference>
<dbReference type="RefSeq" id="WP_025164965.1">
    <property type="nucleotide sequence ID" value="NZ_AWSQ01000002.1"/>
</dbReference>
<dbReference type="OrthoDB" id="9811352at2"/>
<organism evidence="2 3">
    <name type="scientific">Pseudomonas taeanensis MS-3</name>
    <dbReference type="NCBI Taxonomy" id="1395571"/>
    <lineage>
        <taxon>Bacteria</taxon>
        <taxon>Pseudomonadati</taxon>
        <taxon>Pseudomonadota</taxon>
        <taxon>Gammaproteobacteria</taxon>
        <taxon>Pseudomonadales</taxon>
        <taxon>Pseudomonadaceae</taxon>
        <taxon>Pseudomonas</taxon>
    </lineage>
</organism>
<dbReference type="STRING" id="1395571.TMS3_0109375"/>
<dbReference type="Proteomes" id="UP000030063">
    <property type="component" value="Unassembled WGS sequence"/>
</dbReference>
<dbReference type="InterPro" id="IPR036249">
    <property type="entry name" value="Thioredoxin-like_sf"/>
</dbReference>
<evidence type="ECO:0000313" key="2">
    <source>
        <dbReference type="EMBL" id="KFX69718.1"/>
    </source>
</evidence>
<dbReference type="Gene3D" id="3.40.30.10">
    <property type="entry name" value="Glutaredoxin"/>
    <property type="match status" value="1"/>
</dbReference>
<dbReference type="eggNOG" id="COG1225">
    <property type="taxonomic scope" value="Bacteria"/>
</dbReference>
<accession>A0A0A1YL77</accession>
<dbReference type="GO" id="GO:0016209">
    <property type="term" value="F:antioxidant activity"/>
    <property type="evidence" value="ECO:0007669"/>
    <property type="project" value="InterPro"/>
</dbReference>
<comment type="caution">
    <text evidence="2">The sequence shown here is derived from an EMBL/GenBank/DDBJ whole genome shotgun (WGS) entry which is preliminary data.</text>
</comment>
<keyword evidence="3" id="KW-1185">Reference proteome</keyword>
<dbReference type="EMBL" id="AWSQ01000002">
    <property type="protein sequence ID" value="KFX69718.1"/>
    <property type="molecule type" value="Genomic_DNA"/>
</dbReference>